<dbReference type="Pfam" id="PF01239">
    <property type="entry name" value="PPTA"/>
    <property type="match status" value="5"/>
</dbReference>
<comment type="caution">
    <text evidence="7">The sequence shown here is derived from an EMBL/GenBank/DDBJ whole genome shotgun (WGS) entry which is preliminary data.</text>
</comment>
<keyword evidence="8" id="KW-1185">Reference proteome</keyword>
<keyword evidence="4" id="KW-0677">Repeat</keyword>
<evidence type="ECO:0000256" key="6">
    <source>
        <dbReference type="RuleBase" id="RU367120"/>
    </source>
</evidence>
<dbReference type="PANTHER" id="PTHR11129">
    <property type="entry name" value="PROTEIN FARNESYLTRANSFERASE ALPHA SUBUNIT/RAB GERANYLGERANYL TRANSFERASE ALPHA SUBUNIT"/>
    <property type="match status" value="1"/>
</dbReference>
<dbReference type="Gene3D" id="1.25.40.120">
    <property type="entry name" value="Protein prenylyltransferase"/>
    <property type="match status" value="1"/>
</dbReference>
<dbReference type="Proteomes" id="UP000186136">
    <property type="component" value="Unassembled WGS sequence"/>
</dbReference>
<dbReference type="GO" id="GO:0004663">
    <property type="term" value="F:Rab geranylgeranyltransferase activity"/>
    <property type="evidence" value="ECO:0007669"/>
    <property type="project" value="UniProtKB-UniRule"/>
</dbReference>
<dbReference type="EC" id="2.5.1.60" evidence="6"/>
<keyword evidence="2 6" id="KW-0637">Prenyltransferase</keyword>
<evidence type="ECO:0000313" key="7">
    <source>
        <dbReference type="EMBL" id="GAV30529.1"/>
    </source>
</evidence>
<evidence type="ECO:0000256" key="3">
    <source>
        <dbReference type="ARBA" id="ARBA00022679"/>
    </source>
</evidence>
<dbReference type="GO" id="GO:0097354">
    <property type="term" value="P:prenylation"/>
    <property type="evidence" value="ECO:0007669"/>
    <property type="project" value="UniProtKB-UniRule"/>
</dbReference>
<accession>A0A1Q2YLX6</accession>
<dbReference type="AlphaFoldDB" id="A0A1Q2YLX6"/>
<sequence length="373" mass="45242">MSFVKGYSQNSSFESMHGRDKSFKLTKEEALKRMRLEKPRVDNYKSLCERVLLGRKQRIYNQEYYDLVTDLLEWNQELYTVWNYRKELITNFLFKSIKEACVQARHDILVKELDFVLKKLKQSPKSYWIWNHRIWCLKLDKLSNWPMELQLIETFLKVDSRNYHVWSYRRLIVGFMKSDQEFTKSDELIDFEEFKFTTKMINRDISNYSAWHNRSQLIVKLFLKSPGIELQDDDKSISEYLGVFRKKDKIGFLRKELNLVKTAIYTDPEDSSVWFYLKWLISDYFIKELTNTEEVLKLVEKLNVDVEELNEVELDDNGIENNWCLITEVYLMKRLFKLQKNPQDLEKFHEILNKLMVLDPMRIERYKEIKLNE</sequence>
<proteinExistence type="inferred from homology"/>
<comment type="catalytic activity">
    <reaction evidence="5 6">
        <text>geranylgeranyl diphosphate + L-cysteinyl-[protein] = S-geranylgeranyl-L-cysteinyl-[protein] + diphosphate</text>
        <dbReference type="Rhea" id="RHEA:21240"/>
        <dbReference type="Rhea" id="RHEA-COMP:10131"/>
        <dbReference type="Rhea" id="RHEA-COMP:11537"/>
        <dbReference type="ChEBI" id="CHEBI:29950"/>
        <dbReference type="ChEBI" id="CHEBI:33019"/>
        <dbReference type="ChEBI" id="CHEBI:57533"/>
        <dbReference type="ChEBI" id="CHEBI:86021"/>
        <dbReference type="EC" id="2.5.1.60"/>
    </reaction>
</comment>
<comment type="function">
    <text evidence="6">Catalyzes the transfer of a geranyl-geranyl moiety from geranyl-geranyl pyrophosphate to cysteines occuring in specific C-terminal amino acid sequences.</text>
</comment>
<protein>
    <recommendedName>
        <fullName evidence="6">Geranylgeranyl transferase type-2 subunit alpha</fullName>
        <ecNumber evidence="6">2.5.1.60</ecNumber>
    </recommendedName>
    <alternativeName>
        <fullName evidence="6">Geranylgeranyl transferase type II subunit alpha</fullName>
    </alternativeName>
</protein>
<dbReference type="SUPFAM" id="SSF48439">
    <property type="entry name" value="Protein prenylyltransferase"/>
    <property type="match status" value="1"/>
</dbReference>
<organism evidence="7 8">
    <name type="scientific">Pichia membranifaciens</name>
    <dbReference type="NCBI Taxonomy" id="4926"/>
    <lineage>
        <taxon>Eukaryota</taxon>
        <taxon>Fungi</taxon>
        <taxon>Dikarya</taxon>
        <taxon>Ascomycota</taxon>
        <taxon>Saccharomycotina</taxon>
        <taxon>Pichiomycetes</taxon>
        <taxon>Pichiales</taxon>
        <taxon>Pichiaceae</taxon>
        <taxon>Pichia</taxon>
    </lineage>
</organism>
<evidence type="ECO:0000256" key="4">
    <source>
        <dbReference type="ARBA" id="ARBA00022737"/>
    </source>
</evidence>
<name>A0A1Q2YLX6_9ASCO</name>
<dbReference type="GO" id="GO:0005968">
    <property type="term" value="C:Rab-protein geranylgeranyltransferase complex"/>
    <property type="evidence" value="ECO:0007669"/>
    <property type="project" value="TreeGrafter"/>
</dbReference>
<dbReference type="PROSITE" id="PS51147">
    <property type="entry name" value="PFTA"/>
    <property type="match status" value="4"/>
</dbReference>
<gene>
    <name evidence="7" type="ORF">PMKS-004043</name>
</gene>
<dbReference type="OrthoDB" id="1658at2759"/>
<evidence type="ECO:0000256" key="5">
    <source>
        <dbReference type="ARBA" id="ARBA00047658"/>
    </source>
</evidence>
<dbReference type="EMBL" id="BDGI01000185">
    <property type="protein sequence ID" value="GAV30529.1"/>
    <property type="molecule type" value="Genomic_DNA"/>
</dbReference>
<reference evidence="7 8" key="1">
    <citation type="submission" date="2016-08" db="EMBL/GenBank/DDBJ databases">
        <title>Whole genome shotgun sequence of Pichia membranifaciens KS47-1.</title>
        <authorList>
            <person name="Konishi M."/>
            <person name="Ishida M."/>
            <person name="Arakawa T."/>
            <person name="Kato Y."/>
            <person name="Horiuchi J."/>
        </authorList>
    </citation>
    <scope>NUCLEOTIDE SEQUENCE [LARGE SCALE GENOMIC DNA]</scope>
    <source>
        <strain evidence="7 8">KS47-1</strain>
    </source>
</reference>
<dbReference type="InterPro" id="IPR002088">
    <property type="entry name" value="Prenyl_trans_a"/>
</dbReference>
<evidence type="ECO:0000256" key="1">
    <source>
        <dbReference type="ARBA" id="ARBA00006734"/>
    </source>
</evidence>
<comment type="similarity">
    <text evidence="1 6">Belongs to the protein prenyltransferase subunit alpha family.</text>
</comment>
<evidence type="ECO:0000313" key="8">
    <source>
        <dbReference type="Proteomes" id="UP000186136"/>
    </source>
</evidence>
<keyword evidence="3 6" id="KW-0808">Transferase</keyword>
<evidence type="ECO:0000256" key="2">
    <source>
        <dbReference type="ARBA" id="ARBA00022602"/>
    </source>
</evidence>
<dbReference type="PANTHER" id="PTHR11129:SF2">
    <property type="entry name" value="GERANYLGERANYL TRANSFERASE TYPE-2 SUBUNIT ALPHA"/>
    <property type="match status" value="1"/>
</dbReference>